<accession>A0A5B9PF03</accession>
<dbReference type="InterPro" id="IPR011051">
    <property type="entry name" value="RmlC_Cupin_sf"/>
</dbReference>
<dbReference type="GO" id="GO:0005737">
    <property type="term" value="C:cytoplasm"/>
    <property type="evidence" value="ECO:0007669"/>
    <property type="project" value="TreeGrafter"/>
</dbReference>
<gene>
    <name evidence="12" type="primary">hmgA</name>
    <name evidence="12" type="ORF">MFFC18_30920</name>
</gene>
<dbReference type="Pfam" id="PF04209">
    <property type="entry name" value="HgmA_C"/>
    <property type="match status" value="1"/>
</dbReference>
<evidence type="ECO:0000256" key="7">
    <source>
        <dbReference type="PIRSR" id="PIRSR605708-1"/>
    </source>
</evidence>
<evidence type="ECO:0000259" key="11">
    <source>
        <dbReference type="Pfam" id="PF20510"/>
    </source>
</evidence>
<feature type="binding site" evidence="8">
    <location>
        <position position="305"/>
    </location>
    <ligand>
        <name>Fe cation</name>
        <dbReference type="ChEBI" id="CHEBI:24875"/>
    </ligand>
</feature>
<dbReference type="GO" id="GO:0006570">
    <property type="term" value="P:tyrosine metabolic process"/>
    <property type="evidence" value="ECO:0007669"/>
    <property type="project" value="InterPro"/>
</dbReference>
<keyword evidence="6 8" id="KW-0408">Iron</keyword>
<protein>
    <submittedName>
        <fullName evidence="12">Homogentisate 1,2-dioxygenase</fullName>
        <ecNumber evidence="12">1.13.11.5</ecNumber>
    </submittedName>
</protein>
<dbReference type="STRING" id="980251.GCA_001642875_00488"/>
<evidence type="ECO:0000256" key="6">
    <source>
        <dbReference type="ARBA" id="ARBA00023004"/>
    </source>
</evidence>
<evidence type="ECO:0000256" key="2">
    <source>
        <dbReference type="ARBA" id="ARBA00007757"/>
    </source>
</evidence>
<dbReference type="PANTHER" id="PTHR11056">
    <property type="entry name" value="HOMOGENTISATE 1,2-DIOXYGENASE"/>
    <property type="match status" value="1"/>
</dbReference>
<evidence type="ECO:0000256" key="4">
    <source>
        <dbReference type="ARBA" id="ARBA00022964"/>
    </source>
</evidence>
<feature type="binding site" evidence="8">
    <location>
        <position position="311"/>
    </location>
    <ligand>
        <name>Fe cation</name>
        <dbReference type="ChEBI" id="CHEBI:24875"/>
    </ligand>
</feature>
<dbReference type="RefSeq" id="WP_075083287.1">
    <property type="nucleotide sequence ID" value="NZ_CP042912.1"/>
</dbReference>
<name>A0A5B9PF03_9BACT</name>
<dbReference type="GO" id="GO:0046872">
    <property type="term" value="F:metal ion binding"/>
    <property type="evidence" value="ECO:0007669"/>
    <property type="project" value="UniProtKB-KW"/>
</dbReference>
<feature type="binding site" evidence="8">
    <location>
        <position position="341"/>
    </location>
    <ligand>
        <name>homogentisate</name>
        <dbReference type="ChEBI" id="CHEBI:16169"/>
    </ligand>
</feature>
<dbReference type="Pfam" id="PF20510">
    <property type="entry name" value="HgmA_N"/>
    <property type="match status" value="1"/>
</dbReference>
<dbReference type="Proteomes" id="UP000322214">
    <property type="component" value="Chromosome"/>
</dbReference>
<feature type="active site" description="Proton acceptor" evidence="7">
    <location>
        <position position="268"/>
    </location>
</feature>
<dbReference type="EMBL" id="CP042912">
    <property type="protein sequence ID" value="QEG23196.1"/>
    <property type="molecule type" value="Genomic_DNA"/>
</dbReference>
<dbReference type="AlphaFoldDB" id="A0A5B9PF03"/>
<feature type="domain" description="Homogentisate 1,2-dioxygenase C-terminal" evidence="10">
    <location>
        <begin position="281"/>
        <end position="384"/>
    </location>
</feature>
<evidence type="ECO:0000256" key="1">
    <source>
        <dbReference type="ARBA" id="ARBA00001962"/>
    </source>
</evidence>
<sequence>MPFYRTMGSVPPKRHIKHRRSGNSHLDEGIYYEHVLTTEGFDRVYSITYHLRPPTRVVGTSLLRNVELEAAEDLPLRVHHFMSANMPRGGDFIDGRVPMMFNDDLVAYRCRPAEQQSMLFRNAAADEIIFVQQGSGKVETTYGTLPYRRGDYIVIPRTTTFQMVADDIEKEDYLILESNSPCRVPQQYLNVDGQMMLGAPYYERDLHGPTELNPVDKNETTTIIVKERHRLTKVEMANHPLDVVGWDGYLYPFTFNAWDFEPLTGTVHLPPPYQQTFECDGFVICTFAPRYLDHHPEAVKVPYAHSNTQADEVLFYVDGQFGSRKGVEACSFSFHPGGIPHGPHPGTIVGSESHDRTEEMAVMFDTDHPLTITKEAMEMDDPQYPLSWIDE</sequence>
<evidence type="ECO:0000313" key="13">
    <source>
        <dbReference type="Proteomes" id="UP000322214"/>
    </source>
</evidence>
<keyword evidence="13" id="KW-1185">Reference proteome</keyword>
<proteinExistence type="inferred from homology"/>
<dbReference type="InterPro" id="IPR005708">
    <property type="entry name" value="Homogentis_dOase"/>
</dbReference>
<dbReference type="KEGG" id="mff:MFFC18_30920"/>
<dbReference type="InterPro" id="IPR046451">
    <property type="entry name" value="HgmA_C"/>
</dbReference>
<feature type="domain" description="Homogentisate 1,2-dioxygenase N-terminal" evidence="11">
    <location>
        <begin position="115"/>
        <end position="256"/>
    </location>
</feature>
<dbReference type="PANTHER" id="PTHR11056:SF0">
    <property type="entry name" value="HOMOGENTISATE 1,2-DIOXYGENASE"/>
    <property type="match status" value="1"/>
</dbReference>
<dbReference type="InterPro" id="IPR046452">
    <property type="entry name" value="HgmA_N"/>
</dbReference>
<evidence type="ECO:0000256" key="8">
    <source>
        <dbReference type="PIRSR" id="PIRSR605708-2"/>
    </source>
</evidence>
<reference evidence="12 13" key="1">
    <citation type="submission" date="2019-08" db="EMBL/GenBank/DDBJ databases">
        <title>Deep-cultivation of Planctomycetes and their phenomic and genomic characterization uncovers novel biology.</title>
        <authorList>
            <person name="Wiegand S."/>
            <person name="Jogler M."/>
            <person name="Boedeker C."/>
            <person name="Pinto D."/>
            <person name="Vollmers J."/>
            <person name="Rivas-Marin E."/>
            <person name="Kohn T."/>
            <person name="Peeters S.H."/>
            <person name="Heuer A."/>
            <person name="Rast P."/>
            <person name="Oberbeckmann S."/>
            <person name="Bunk B."/>
            <person name="Jeske O."/>
            <person name="Meyerdierks A."/>
            <person name="Storesund J.E."/>
            <person name="Kallscheuer N."/>
            <person name="Luecker S."/>
            <person name="Lage O.M."/>
            <person name="Pohl T."/>
            <person name="Merkel B.J."/>
            <person name="Hornburger P."/>
            <person name="Mueller R.-W."/>
            <person name="Bruemmer F."/>
            <person name="Labrenz M."/>
            <person name="Spormann A.M."/>
            <person name="Op den Camp H."/>
            <person name="Overmann J."/>
            <person name="Amann R."/>
            <person name="Jetten M.S.M."/>
            <person name="Mascher T."/>
            <person name="Medema M.H."/>
            <person name="Devos D.P."/>
            <person name="Kaster A.-K."/>
            <person name="Ovreas L."/>
            <person name="Rohde M."/>
            <person name="Galperin M.Y."/>
            <person name="Jogler C."/>
        </authorList>
    </citation>
    <scope>NUCLEOTIDE SEQUENCE [LARGE SCALE GENOMIC DNA]</scope>
    <source>
        <strain evidence="12 13">FC18</strain>
    </source>
</reference>
<feature type="region of interest" description="Disordered" evidence="9">
    <location>
        <begin position="1"/>
        <end position="20"/>
    </location>
</feature>
<evidence type="ECO:0000256" key="3">
    <source>
        <dbReference type="ARBA" id="ARBA00022723"/>
    </source>
</evidence>
<dbReference type="SUPFAM" id="SSF51182">
    <property type="entry name" value="RmlC-like cupins"/>
    <property type="match status" value="1"/>
</dbReference>
<keyword evidence="3 8" id="KW-0479">Metal-binding</keyword>
<dbReference type="Gene3D" id="2.60.120.10">
    <property type="entry name" value="Jelly Rolls"/>
    <property type="match status" value="1"/>
</dbReference>
<keyword evidence="4 12" id="KW-0223">Dioxygenase</keyword>
<evidence type="ECO:0000259" key="10">
    <source>
        <dbReference type="Pfam" id="PF04209"/>
    </source>
</evidence>
<dbReference type="EC" id="1.13.11.5" evidence="12"/>
<keyword evidence="5 12" id="KW-0560">Oxidoreductase</keyword>
<evidence type="ECO:0000256" key="9">
    <source>
        <dbReference type="SAM" id="MobiDB-lite"/>
    </source>
</evidence>
<dbReference type="CDD" id="cd02208">
    <property type="entry name" value="cupin_RmlC-like"/>
    <property type="match status" value="1"/>
</dbReference>
<dbReference type="OrthoDB" id="9768662at2"/>
<evidence type="ECO:0000256" key="5">
    <source>
        <dbReference type="ARBA" id="ARBA00023002"/>
    </source>
</evidence>
<feature type="binding site" evidence="8">
    <location>
        <position position="341"/>
    </location>
    <ligand>
        <name>Fe cation</name>
        <dbReference type="ChEBI" id="CHEBI:24875"/>
    </ligand>
</feature>
<comment type="similarity">
    <text evidence="2">Belongs to the homogentisate dioxygenase family.</text>
</comment>
<organism evidence="12 13">
    <name type="scientific">Mariniblastus fucicola</name>
    <dbReference type="NCBI Taxonomy" id="980251"/>
    <lineage>
        <taxon>Bacteria</taxon>
        <taxon>Pseudomonadati</taxon>
        <taxon>Planctomycetota</taxon>
        <taxon>Planctomycetia</taxon>
        <taxon>Pirellulales</taxon>
        <taxon>Pirellulaceae</taxon>
        <taxon>Mariniblastus</taxon>
    </lineage>
</organism>
<dbReference type="GO" id="GO:0006559">
    <property type="term" value="P:L-phenylalanine catabolic process"/>
    <property type="evidence" value="ECO:0007669"/>
    <property type="project" value="InterPro"/>
</dbReference>
<dbReference type="GO" id="GO:0004411">
    <property type="term" value="F:homogentisate 1,2-dioxygenase activity"/>
    <property type="evidence" value="ECO:0007669"/>
    <property type="project" value="UniProtKB-EC"/>
</dbReference>
<evidence type="ECO:0000313" key="12">
    <source>
        <dbReference type="EMBL" id="QEG23196.1"/>
    </source>
</evidence>
<comment type="cofactor">
    <cofactor evidence="1 8">
        <name>Fe cation</name>
        <dbReference type="ChEBI" id="CHEBI:24875"/>
    </cofactor>
</comment>
<dbReference type="InterPro" id="IPR014710">
    <property type="entry name" value="RmlC-like_jellyroll"/>
</dbReference>